<name>A0A1H2LZ98_9ACTN</name>
<dbReference type="OrthoDB" id="4534407at2"/>
<dbReference type="EMBL" id="LT629799">
    <property type="protein sequence ID" value="SDU86333.1"/>
    <property type="molecule type" value="Genomic_DNA"/>
</dbReference>
<reference evidence="3" key="1">
    <citation type="submission" date="2016-10" db="EMBL/GenBank/DDBJ databases">
        <authorList>
            <person name="Varghese N."/>
            <person name="Submissions S."/>
        </authorList>
    </citation>
    <scope>NUCLEOTIDE SEQUENCE [LARGE SCALE GENOMIC DNA]</scope>
    <source>
        <strain evidence="3">DSM 21743</strain>
    </source>
</reference>
<dbReference type="SUPFAM" id="SSF55781">
    <property type="entry name" value="GAF domain-like"/>
    <property type="match status" value="1"/>
</dbReference>
<dbReference type="PANTHER" id="PTHR33744">
    <property type="entry name" value="CARBOHYDRATE DIACID REGULATOR"/>
    <property type="match status" value="1"/>
</dbReference>
<dbReference type="Gene3D" id="1.10.10.2840">
    <property type="entry name" value="PucR C-terminal helix-turn-helix domain"/>
    <property type="match status" value="1"/>
</dbReference>
<dbReference type="RefSeq" id="WP_091073602.1">
    <property type="nucleotide sequence ID" value="NZ_LT629799.1"/>
</dbReference>
<evidence type="ECO:0000313" key="2">
    <source>
        <dbReference type="EMBL" id="SDU86333.1"/>
    </source>
</evidence>
<dbReference type="Pfam" id="PF13556">
    <property type="entry name" value="HTH_30"/>
    <property type="match status" value="1"/>
</dbReference>
<evidence type="ECO:0000259" key="1">
    <source>
        <dbReference type="Pfam" id="PF13556"/>
    </source>
</evidence>
<dbReference type="AlphaFoldDB" id="A0A1H2LZ98"/>
<keyword evidence="3" id="KW-1185">Reference proteome</keyword>
<feature type="domain" description="PucR C-terminal helix-turn-helix" evidence="1">
    <location>
        <begin position="305"/>
        <end position="358"/>
    </location>
</feature>
<proteinExistence type="predicted"/>
<organism evidence="2 3">
    <name type="scientific">Microlunatus sagamiharensis</name>
    <dbReference type="NCBI Taxonomy" id="546874"/>
    <lineage>
        <taxon>Bacteria</taxon>
        <taxon>Bacillati</taxon>
        <taxon>Actinomycetota</taxon>
        <taxon>Actinomycetes</taxon>
        <taxon>Propionibacteriales</taxon>
        <taxon>Propionibacteriaceae</taxon>
        <taxon>Microlunatus</taxon>
    </lineage>
</organism>
<gene>
    <name evidence="2" type="ORF">SAMN04488544_1136</name>
</gene>
<dbReference type="InterPro" id="IPR051448">
    <property type="entry name" value="CdaR-like_regulators"/>
</dbReference>
<accession>A0A1H2LZ98</accession>
<protein>
    <submittedName>
        <fullName evidence="2">PucR C-terminal helix-turn-helix domain-containing protein</fullName>
    </submittedName>
</protein>
<dbReference type="PANTHER" id="PTHR33744:SF17">
    <property type="entry name" value="CONSERVED PROTEIN"/>
    <property type="match status" value="1"/>
</dbReference>
<evidence type="ECO:0000313" key="3">
    <source>
        <dbReference type="Proteomes" id="UP000198825"/>
    </source>
</evidence>
<dbReference type="InterPro" id="IPR025736">
    <property type="entry name" value="PucR_C-HTH_dom"/>
</dbReference>
<sequence length="370" mass="40333">MTPASQDPYGGPEPDASELDGHEDVQAAVDALAARLDLSVLVEDRRQRPVWWSTRGAVDGTRVRTILNRRVDAEVAHAVRTFDLAHALAPVRTPGIPELDMWARWCMPVHAGEELLGLLWVLDPDDTVSPADLPFVVECADRAAEVLARAEGSRRDVTRRREDLLRTLLDGPDAAAVRELVALERLPADVGVQVHTTTWRGGWRLPGSDLRAHTVRDEPGAGVRGRPRPALSGAALPLERLGEALRRADATRTALEAGAHVDPVSWDALGAWRLVVDAPEELAVGEVHPAAEVLASLPRRDLMVSARTVLDLGGDVAAAAQQLHVHRTTLYYRLDRIADMTGVDLRDGRSRTDLQVALWLAAYREAAARS</sequence>
<dbReference type="Proteomes" id="UP000198825">
    <property type="component" value="Chromosome I"/>
</dbReference>
<dbReference type="InterPro" id="IPR042070">
    <property type="entry name" value="PucR_C-HTH_sf"/>
</dbReference>